<dbReference type="PANTHER" id="PTHR43004:SF15">
    <property type="entry name" value="MONOOXYGENASE, PUTATIVE (AFU_ORTHOLOGUE AFUA_6G03030)-RELATED"/>
    <property type="match status" value="1"/>
</dbReference>
<gene>
    <name evidence="7" type="ORF">MPDQ_001446</name>
</gene>
<dbReference type="SUPFAM" id="SSF51905">
    <property type="entry name" value="FAD/NAD(P)-binding domain"/>
    <property type="match status" value="1"/>
</dbReference>
<dbReference type="Pfam" id="PF01494">
    <property type="entry name" value="FAD_binding_3"/>
    <property type="match status" value="1"/>
</dbReference>
<dbReference type="EMBL" id="VIFY01000014">
    <property type="protein sequence ID" value="TQB75846.1"/>
    <property type="molecule type" value="Genomic_DNA"/>
</dbReference>
<dbReference type="Gene3D" id="3.40.30.20">
    <property type="match status" value="1"/>
</dbReference>
<feature type="domain" description="Phenol hydroxylase-like C-terminal dimerisation" evidence="6">
    <location>
        <begin position="483"/>
        <end position="663"/>
    </location>
</feature>
<evidence type="ECO:0000256" key="1">
    <source>
        <dbReference type="ARBA" id="ARBA00007801"/>
    </source>
</evidence>
<keyword evidence="2" id="KW-0285">Flavoprotein</keyword>
<evidence type="ECO:0000313" key="7">
    <source>
        <dbReference type="EMBL" id="TQB75846.1"/>
    </source>
</evidence>
<comment type="caution">
    <text evidence="7">The sequence shown here is derived from an EMBL/GenBank/DDBJ whole genome shotgun (WGS) entry which is preliminary data.</text>
</comment>
<proteinExistence type="inferred from homology"/>
<name>A0A507R4Q9_MONPU</name>
<dbReference type="InterPro" id="IPR036188">
    <property type="entry name" value="FAD/NAD-bd_sf"/>
</dbReference>
<dbReference type="Gene3D" id="3.50.50.60">
    <property type="entry name" value="FAD/NAD(P)-binding domain"/>
    <property type="match status" value="1"/>
</dbReference>
<sequence>MPVFTEFSSSSRELRVLPSFAPPLPRLSPKFTQPSTSNGEKYEVVIVGAGPAGLMLNLLLARYGLSDDSLLCVDSKPSTLKSGQADGLQPRTLEVLKSLGLSDEILTEGCQMWEVAFWNPSDDRDTVIERTSIVPDVAVQARYPHEVTIHQGRIERILETDLLRYSKRGVERNTKVVDVKIDEEGDEEFPVVAVLETVSQDGEQRRRTIRSKHLVGADGAHSVIRRCMGLKLEGESLDHIWGVVDLVVDTDFPDIRRRCAIHSPAGSVMVIPRERIVTGDYLTRLYVQVPGAVASDSNSNGTQAATKDARARRSQVTLEGIFQQAAASFKPYQIKPKYEGAVDWWAAYQIGQRVAGSFTVKDSKGANRVFIAGDACHTHSPKAGQGMNVSMMDSYNLAWELIYSINGLTPDAGAGVGSPDSLVDTYHTGRHTIAQQLIEFDRAFSSMFSGKIGASGDGTTSLTHDQFLEVFSTGNGFTSGCGIEYPENLTVQKKNKAGKNPIKGTDYLSGILRPGRRLLNVKLKRHADACRRDLHEDFPSTARFRILVLTSTDLLDPRGKSAQSLTALTKNIIPSFPDQLIEQVVIHPRLPRQFTWKDLPAGLKKYSEMRFYSGHELDDVYGIYGVDANEGAVAVIRPDGYVGVIAELSDVDTVDEYLGRCLRRV</sequence>
<dbReference type="GO" id="GO:0071949">
    <property type="term" value="F:FAD binding"/>
    <property type="evidence" value="ECO:0007669"/>
    <property type="project" value="InterPro"/>
</dbReference>
<organism evidence="7 8">
    <name type="scientific">Monascus purpureus</name>
    <name type="common">Red mold</name>
    <name type="synonym">Monascus anka</name>
    <dbReference type="NCBI Taxonomy" id="5098"/>
    <lineage>
        <taxon>Eukaryota</taxon>
        <taxon>Fungi</taxon>
        <taxon>Dikarya</taxon>
        <taxon>Ascomycota</taxon>
        <taxon>Pezizomycotina</taxon>
        <taxon>Eurotiomycetes</taxon>
        <taxon>Eurotiomycetidae</taxon>
        <taxon>Eurotiales</taxon>
        <taxon>Aspergillaceae</taxon>
        <taxon>Monascus</taxon>
    </lineage>
</organism>
<evidence type="ECO:0000256" key="4">
    <source>
        <dbReference type="ARBA" id="ARBA00023002"/>
    </source>
</evidence>
<dbReference type="InterPro" id="IPR050641">
    <property type="entry name" value="RIFMO-like"/>
</dbReference>
<dbReference type="PANTHER" id="PTHR43004">
    <property type="entry name" value="TRK SYSTEM POTASSIUM UPTAKE PROTEIN"/>
    <property type="match status" value="1"/>
</dbReference>
<dbReference type="InterPro" id="IPR012941">
    <property type="entry name" value="Phe_hydrox_C_dim_dom"/>
</dbReference>
<dbReference type="Proteomes" id="UP000319663">
    <property type="component" value="Unassembled WGS sequence"/>
</dbReference>
<reference evidence="7 8" key="1">
    <citation type="submission" date="2019-06" db="EMBL/GenBank/DDBJ databases">
        <title>Wine fermentation using esterase from Monascus purpureus.</title>
        <authorList>
            <person name="Geng C."/>
            <person name="Zhang Y."/>
        </authorList>
    </citation>
    <scope>NUCLEOTIDE SEQUENCE [LARGE SCALE GENOMIC DNA]</scope>
    <source>
        <strain evidence="7">HQ1</strain>
    </source>
</reference>
<feature type="domain" description="FAD-binding" evidence="5">
    <location>
        <begin position="42"/>
        <end position="440"/>
    </location>
</feature>
<dbReference type="AlphaFoldDB" id="A0A507R4Q9"/>
<dbReference type="SUPFAM" id="SSF52833">
    <property type="entry name" value="Thioredoxin-like"/>
    <property type="match status" value="1"/>
</dbReference>
<dbReference type="SUPFAM" id="SSF54373">
    <property type="entry name" value="FAD-linked reductases, C-terminal domain"/>
    <property type="match status" value="1"/>
</dbReference>
<evidence type="ECO:0000256" key="2">
    <source>
        <dbReference type="ARBA" id="ARBA00022630"/>
    </source>
</evidence>
<dbReference type="CDD" id="cd02979">
    <property type="entry name" value="PHOX_C"/>
    <property type="match status" value="1"/>
</dbReference>
<keyword evidence="3" id="KW-0274">FAD</keyword>
<accession>A0A507R4Q9</accession>
<dbReference type="PRINTS" id="PR00420">
    <property type="entry name" value="RNGMNOXGNASE"/>
</dbReference>
<evidence type="ECO:0008006" key="9">
    <source>
        <dbReference type="Google" id="ProtNLM"/>
    </source>
</evidence>
<dbReference type="Pfam" id="PF07976">
    <property type="entry name" value="Phe_hydrox_dim"/>
    <property type="match status" value="1"/>
</dbReference>
<dbReference type="GO" id="GO:0016709">
    <property type="term" value="F:oxidoreductase activity, acting on paired donors, with incorporation or reduction of molecular oxygen, NAD(P)H as one donor, and incorporation of one atom of oxygen"/>
    <property type="evidence" value="ECO:0007669"/>
    <property type="project" value="UniProtKB-ARBA"/>
</dbReference>
<dbReference type="Gene3D" id="3.30.9.10">
    <property type="entry name" value="D-Amino Acid Oxidase, subunit A, domain 2"/>
    <property type="match status" value="1"/>
</dbReference>
<protein>
    <recommendedName>
        <fullName evidence="9">FAD-binding domain-containing protein</fullName>
    </recommendedName>
</protein>
<dbReference type="InterPro" id="IPR038220">
    <property type="entry name" value="PHOX_C_sf"/>
</dbReference>
<dbReference type="STRING" id="5098.A0A507R4Q9"/>
<evidence type="ECO:0000259" key="6">
    <source>
        <dbReference type="Pfam" id="PF07976"/>
    </source>
</evidence>
<evidence type="ECO:0000313" key="8">
    <source>
        <dbReference type="Proteomes" id="UP000319663"/>
    </source>
</evidence>
<evidence type="ECO:0000259" key="5">
    <source>
        <dbReference type="Pfam" id="PF01494"/>
    </source>
</evidence>
<dbReference type="InterPro" id="IPR002938">
    <property type="entry name" value="FAD-bd"/>
</dbReference>
<keyword evidence="4" id="KW-0560">Oxidoreductase</keyword>
<keyword evidence="8" id="KW-1185">Reference proteome</keyword>
<comment type="similarity">
    <text evidence="1">Belongs to the PheA/TfdB FAD monooxygenase family.</text>
</comment>
<evidence type="ECO:0000256" key="3">
    <source>
        <dbReference type="ARBA" id="ARBA00022827"/>
    </source>
</evidence>
<dbReference type="InterPro" id="IPR036249">
    <property type="entry name" value="Thioredoxin-like_sf"/>
</dbReference>